<accession>A0ABU3KNN3</accession>
<keyword evidence="3" id="KW-1185">Reference proteome</keyword>
<protein>
    <submittedName>
        <fullName evidence="2">Uncharacterized protein</fullName>
    </submittedName>
</protein>
<dbReference type="RefSeq" id="WP_313874582.1">
    <property type="nucleotide sequence ID" value="NZ_JAVBIK010000001.1"/>
</dbReference>
<organism evidence="2 3">
    <name type="scientific">Rhodoferax potami</name>
    <dbReference type="NCBI Taxonomy" id="3068338"/>
    <lineage>
        <taxon>Bacteria</taxon>
        <taxon>Pseudomonadati</taxon>
        <taxon>Pseudomonadota</taxon>
        <taxon>Betaproteobacteria</taxon>
        <taxon>Burkholderiales</taxon>
        <taxon>Comamonadaceae</taxon>
        <taxon>Rhodoferax</taxon>
    </lineage>
</organism>
<dbReference type="Proteomes" id="UP001321700">
    <property type="component" value="Unassembled WGS sequence"/>
</dbReference>
<evidence type="ECO:0000313" key="3">
    <source>
        <dbReference type="Proteomes" id="UP001321700"/>
    </source>
</evidence>
<proteinExistence type="predicted"/>
<keyword evidence="1" id="KW-1133">Transmembrane helix</keyword>
<keyword evidence="1" id="KW-0812">Transmembrane</keyword>
<evidence type="ECO:0000313" key="2">
    <source>
        <dbReference type="EMBL" id="MDT7518867.1"/>
    </source>
</evidence>
<comment type="caution">
    <text evidence="2">The sequence shown here is derived from an EMBL/GenBank/DDBJ whole genome shotgun (WGS) entry which is preliminary data.</text>
</comment>
<reference evidence="2 3" key="1">
    <citation type="submission" date="2023-08" db="EMBL/GenBank/DDBJ databases">
        <title>Rhodoferax potami sp. nov. and Rhodoferax mekongensis sp. nov., isolated from the Mekong River in Thailand.</title>
        <authorList>
            <person name="Kitikhun S."/>
            <person name="Charoenyingcharoen P."/>
            <person name="Siriarchawattana P."/>
            <person name="Likhitrattanapisal S."/>
            <person name="Nilsakha T."/>
            <person name="Chanpet A."/>
            <person name="Rattanawaree P."/>
            <person name="Ingsriswang S."/>
        </authorList>
    </citation>
    <scope>NUCLEOTIDE SEQUENCE [LARGE SCALE GENOMIC DNA]</scope>
    <source>
        <strain evidence="2 3">TBRC 17660</strain>
    </source>
</reference>
<sequence>MAAGTIITVLSNVPWGQVIDAAPKVAEGATKLWGAVTRRKKNDAEVAPQAGAGATGVDVADDSLQRLRADVQVLQASVGDLREELLSATGLIKQLADQNTVLVQRVELHRRRLALVSYSTAAVSAMLLSAVVYLLITR</sequence>
<gene>
    <name evidence="2" type="ORF">RAE19_09125</name>
</gene>
<name>A0ABU3KNN3_9BURK</name>
<feature type="transmembrane region" description="Helical" evidence="1">
    <location>
        <begin position="113"/>
        <end position="136"/>
    </location>
</feature>
<keyword evidence="1" id="KW-0472">Membrane</keyword>
<evidence type="ECO:0000256" key="1">
    <source>
        <dbReference type="SAM" id="Phobius"/>
    </source>
</evidence>
<dbReference type="EMBL" id="JAVBIK010000001">
    <property type="protein sequence ID" value="MDT7518867.1"/>
    <property type="molecule type" value="Genomic_DNA"/>
</dbReference>